<dbReference type="Pfam" id="PF00005">
    <property type="entry name" value="ABC_tran"/>
    <property type="match status" value="1"/>
</dbReference>
<keyword evidence="3" id="KW-0067">ATP-binding</keyword>
<dbReference type="STRING" id="1817813.A2008_12430"/>
<dbReference type="PANTHER" id="PTHR42781">
    <property type="entry name" value="SPERMIDINE/PUTRESCINE IMPORT ATP-BINDING PROTEIN POTA"/>
    <property type="match status" value="1"/>
</dbReference>
<dbReference type="InterPro" id="IPR017871">
    <property type="entry name" value="ABC_transporter-like_CS"/>
</dbReference>
<dbReference type="GO" id="GO:0005524">
    <property type="term" value="F:ATP binding"/>
    <property type="evidence" value="ECO:0007669"/>
    <property type="project" value="UniProtKB-KW"/>
</dbReference>
<dbReference type="PANTHER" id="PTHR42781:SF4">
    <property type="entry name" value="SPERMIDINE_PUTRESCINE IMPORT ATP-BINDING PROTEIN POTA"/>
    <property type="match status" value="1"/>
</dbReference>
<evidence type="ECO:0000313" key="6">
    <source>
        <dbReference type="Proteomes" id="UP000178735"/>
    </source>
</evidence>
<dbReference type="InterPro" id="IPR008995">
    <property type="entry name" value="Mo/tungstate-bd_C_term_dom"/>
</dbReference>
<dbReference type="InterPro" id="IPR050093">
    <property type="entry name" value="ABC_SmlMolc_Importer"/>
</dbReference>
<dbReference type="SUPFAM" id="SSF50331">
    <property type="entry name" value="MOP-like"/>
    <property type="match status" value="1"/>
</dbReference>
<dbReference type="SMART" id="SM00382">
    <property type="entry name" value="AAA"/>
    <property type="match status" value="1"/>
</dbReference>
<dbReference type="GO" id="GO:0016887">
    <property type="term" value="F:ATP hydrolysis activity"/>
    <property type="evidence" value="ECO:0007669"/>
    <property type="project" value="InterPro"/>
</dbReference>
<dbReference type="InterPro" id="IPR003439">
    <property type="entry name" value="ABC_transporter-like_ATP-bd"/>
</dbReference>
<reference evidence="5 6" key="1">
    <citation type="journal article" date="2016" name="Nat. Commun.">
        <title>Thousands of microbial genomes shed light on interconnected biogeochemical processes in an aquifer system.</title>
        <authorList>
            <person name="Anantharaman K."/>
            <person name="Brown C.T."/>
            <person name="Hug L.A."/>
            <person name="Sharon I."/>
            <person name="Castelle C.J."/>
            <person name="Probst A.J."/>
            <person name="Thomas B.C."/>
            <person name="Singh A."/>
            <person name="Wilkins M.J."/>
            <person name="Karaoz U."/>
            <person name="Brodie E.L."/>
            <person name="Williams K.H."/>
            <person name="Hubbard S.S."/>
            <person name="Banfield J.F."/>
        </authorList>
    </citation>
    <scope>NUCLEOTIDE SEQUENCE [LARGE SCALE GENOMIC DNA]</scope>
</reference>
<evidence type="ECO:0000313" key="5">
    <source>
        <dbReference type="EMBL" id="OGM01701.1"/>
    </source>
</evidence>
<gene>
    <name evidence="5" type="ORF">A2008_12430</name>
</gene>
<evidence type="ECO:0000256" key="3">
    <source>
        <dbReference type="ARBA" id="ARBA00022840"/>
    </source>
</evidence>
<sequence>MVKIENLCMDIGVFSLKNIAFEIAKGACHAVLGPTGSGKTVLLETVIGIQSVKSGRVIIDGRDVSALSPATRDIAYVPQDICLFPHMSVMDNIMYGVRVRKLDTAPLMPMIDELIDFLGIRPILGRHPSGLSGGERQRAAIVRALAAKPRLLILDEPFSAIDSALREDARRLLKELYARHDITSLIVTHDIDEAYFLADQISVLIAGAVVQSGERDDIYNYPKNIAAAEFLGVRNIYDSAVESVQERSLAASFCGGYKINITCGCAQRKFSAGQKIKWAIRSEAVYILKEDSDPAGKSNCFDAEINTIYTRGKMHTVLCAVSGGAVIEIDIHDAAFNKLKLARGKKIKISLNPDSVFIIN</sequence>
<feature type="domain" description="ABC transporter" evidence="4">
    <location>
        <begin position="2"/>
        <end position="231"/>
    </location>
</feature>
<protein>
    <recommendedName>
        <fullName evidence="4">ABC transporter domain-containing protein</fullName>
    </recommendedName>
</protein>
<evidence type="ECO:0000259" key="4">
    <source>
        <dbReference type="PROSITE" id="PS50893"/>
    </source>
</evidence>
<dbReference type="SUPFAM" id="SSF52540">
    <property type="entry name" value="P-loop containing nucleoside triphosphate hydrolases"/>
    <property type="match status" value="1"/>
</dbReference>
<evidence type="ECO:0000256" key="2">
    <source>
        <dbReference type="ARBA" id="ARBA00022741"/>
    </source>
</evidence>
<keyword evidence="2" id="KW-0547">Nucleotide-binding</keyword>
<dbReference type="Proteomes" id="UP000178735">
    <property type="component" value="Unassembled WGS sequence"/>
</dbReference>
<evidence type="ECO:0000256" key="1">
    <source>
        <dbReference type="ARBA" id="ARBA00022448"/>
    </source>
</evidence>
<organism evidence="5 6">
    <name type="scientific">Candidatus Wallbacteria bacterium GWC2_49_35</name>
    <dbReference type="NCBI Taxonomy" id="1817813"/>
    <lineage>
        <taxon>Bacteria</taxon>
        <taxon>Candidatus Walliibacteriota</taxon>
    </lineage>
</organism>
<accession>A0A1F7WFV0</accession>
<dbReference type="AlphaFoldDB" id="A0A1F7WFV0"/>
<comment type="caution">
    <text evidence="5">The sequence shown here is derived from an EMBL/GenBank/DDBJ whole genome shotgun (WGS) entry which is preliminary data.</text>
</comment>
<dbReference type="InterPro" id="IPR003593">
    <property type="entry name" value="AAA+_ATPase"/>
</dbReference>
<dbReference type="EMBL" id="MGFH01000229">
    <property type="protein sequence ID" value="OGM01701.1"/>
    <property type="molecule type" value="Genomic_DNA"/>
</dbReference>
<name>A0A1F7WFV0_9BACT</name>
<dbReference type="Gene3D" id="3.40.50.300">
    <property type="entry name" value="P-loop containing nucleotide triphosphate hydrolases"/>
    <property type="match status" value="1"/>
</dbReference>
<proteinExistence type="predicted"/>
<dbReference type="PROSITE" id="PS00211">
    <property type="entry name" value="ABC_TRANSPORTER_1"/>
    <property type="match status" value="1"/>
</dbReference>
<dbReference type="InterPro" id="IPR027417">
    <property type="entry name" value="P-loop_NTPase"/>
</dbReference>
<dbReference type="Gene3D" id="2.40.50.100">
    <property type="match status" value="1"/>
</dbReference>
<dbReference type="PROSITE" id="PS50893">
    <property type="entry name" value="ABC_TRANSPORTER_2"/>
    <property type="match status" value="1"/>
</dbReference>
<keyword evidence="1" id="KW-0813">Transport</keyword>